<organism evidence="1 2">
    <name type="scientific">Sphaerobolus stellatus (strain SS14)</name>
    <dbReference type="NCBI Taxonomy" id="990650"/>
    <lineage>
        <taxon>Eukaryota</taxon>
        <taxon>Fungi</taxon>
        <taxon>Dikarya</taxon>
        <taxon>Basidiomycota</taxon>
        <taxon>Agaricomycotina</taxon>
        <taxon>Agaricomycetes</taxon>
        <taxon>Phallomycetidae</taxon>
        <taxon>Geastrales</taxon>
        <taxon>Sphaerobolaceae</taxon>
        <taxon>Sphaerobolus</taxon>
    </lineage>
</organism>
<dbReference type="HOGENOM" id="CLU_043109_0_0_1"/>
<proteinExistence type="predicted"/>
<reference evidence="1 2" key="1">
    <citation type="submission" date="2014-06" db="EMBL/GenBank/DDBJ databases">
        <title>Evolutionary Origins and Diversification of the Mycorrhizal Mutualists.</title>
        <authorList>
            <consortium name="DOE Joint Genome Institute"/>
            <consortium name="Mycorrhizal Genomics Consortium"/>
            <person name="Kohler A."/>
            <person name="Kuo A."/>
            <person name="Nagy L.G."/>
            <person name="Floudas D."/>
            <person name="Copeland A."/>
            <person name="Barry K.W."/>
            <person name="Cichocki N."/>
            <person name="Veneault-Fourrey C."/>
            <person name="LaButti K."/>
            <person name="Lindquist E.A."/>
            <person name="Lipzen A."/>
            <person name="Lundell T."/>
            <person name="Morin E."/>
            <person name="Murat C."/>
            <person name="Riley R."/>
            <person name="Ohm R."/>
            <person name="Sun H."/>
            <person name="Tunlid A."/>
            <person name="Henrissat B."/>
            <person name="Grigoriev I.V."/>
            <person name="Hibbett D.S."/>
            <person name="Martin F."/>
        </authorList>
    </citation>
    <scope>NUCLEOTIDE SEQUENCE [LARGE SCALE GENOMIC DNA]</scope>
    <source>
        <strain evidence="1 2">SS14</strain>
    </source>
</reference>
<sequence>MGKAIPRRDNTDAVEQYAGAMLTLFKPWDSNKSMLLKDLSQSWGDAWDTFQHELPLRFQEIINNMQAVYECKDAAHDYAALRKSRLADLKLLAAERGINPDDCDFNDDPLWYTAMQTDPEFAAEEQALLCIDAATSGGFYDVSHFAPTLLQAHPSIQFAENGDAEAAELAMKDIMLEKERYQEERLNKMQVSPSAANIANTSIYEPHDPVQTTLLRESELAKQRILLQKGSLDAWNSLKPYQTLCLCLIEKWTLNYEQTLAFLQIADNHGKELEESRPPLRMMLGGPGGAGKSQVFAAITEFYECLNQIHQLKICAPTGLAANNVGGSTCHSEASLRVSRQNMHNDNPGGEKL</sequence>
<gene>
    <name evidence="1" type="ORF">M422DRAFT_273398</name>
</gene>
<dbReference type="SUPFAM" id="SSF52540">
    <property type="entry name" value="P-loop containing nucleoside triphosphate hydrolases"/>
    <property type="match status" value="1"/>
</dbReference>
<evidence type="ECO:0008006" key="3">
    <source>
        <dbReference type="Google" id="ProtNLM"/>
    </source>
</evidence>
<evidence type="ECO:0000313" key="1">
    <source>
        <dbReference type="EMBL" id="KIJ25641.1"/>
    </source>
</evidence>
<dbReference type="Proteomes" id="UP000054279">
    <property type="component" value="Unassembled WGS sequence"/>
</dbReference>
<name>A0A0C9UJQ9_SPHS4</name>
<accession>A0A0C9UJQ9</accession>
<dbReference type="AlphaFoldDB" id="A0A0C9UJQ9"/>
<protein>
    <recommendedName>
        <fullName evidence="3">DNA helicase</fullName>
    </recommendedName>
</protein>
<dbReference type="OrthoDB" id="3050185at2759"/>
<dbReference type="Gene3D" id="3.40.50.300">
    <property type="entry name" value="P-loop containing nucleotide triphosphate hydrolases"/>
    <property type="match status" value="1"/>
</dbReference>
<dbReference type="EMBL" id="KN837405">
    <property type="protein sequence ID" value="KIJ25641.1"/>
    <property type="molecule type" value="Genomic_DNA"/>
</dbReference>
<dbReference type="InterPro" id="IPR027417">
    <property type="entry name" value="P-loop_NTPase"/>
</dbReference>
<evidence type="ECO:0000313" key="2">
    <source>
        <dbReference type="Proteomes" id="UP000054279"/>
    </source>
</evidence>
<keyword evidence="2" id="KW-1185">Reference proteome</keyword>